<accession>A0A432GE36</accession>
<organism evidence="1 2">
    <name type="scientific">SAR324 cluster bacterium</name>
    <dbReference type="NCBI Taxonomy" id="2024889"/>
    <lineage>
        <taxon>Bacteria</taxon>
        <taxon>Deltaproteobacteria</taxon>
        <taxon>SAR324 cluster</taxon>
    </lineage>
</organism>
<comment type="caution">
    <text evidence="1">The sequence shown here is derived from an EMBL/GenBank/DDBJ whole genome shotgun (WGS) entry which is preliminary data.</text>
</comment>
<dbReference type="EMBL" id="QNZK01000360">
    <property type="protein sequence ID" value="RTZ82062.1"/>
    <property type="molecule type" value="Genomic_DNA"/>
</dbReference>
<sequence length="68" mass="7795">MVQRLSSKPEDLDLLMGMPATIGELEEEELEVPTERESGIPPREKILEIAKQDPLKTSALIHTWLRER</sequence>
<dbReference type="Proteomes" id="UP000287917">
    <property type="component" value="Unassembled WGS sequence"/>
</dbReference>
<evidence type="ECO:0000313" key="1">
    <source>
        <dbReference type="EMBL" id="RTZ82062.1"/>
    </source>
</evidence>
<reference evidence="1 2" key="1">
    <citation type="submission" date="2018-06" db="EMBL/GenBank/DDBJ databases">
        <title>Combined omics and stable isotope probing to characterize newly discovered Mariana Back-Arc vent microbial communities.</title>
        <authorList>
            <person name="Trembath-Reichert E."/>
            <person name="Huber J.A."/>
        </authorList>
    </citation>
    <scope>NUCLEOTIDE SEQUENCE [LARGE SCALE GENOMIC DNA]</scope>
    <source>
        <strain evidence="1">MAG 58</strain>
    </source>
</reference>
<name>A0A432GE36_9DELT</name>
<dbReference type="AlphaFoldDB" id="A0A432GE36"/>
<gene>
    <name evidence="1" type="ORF">DSY96_10510</name>
</gene>
<proteinExistence type="predicted"/>
<evidence type="ECO:0000313" key="2">
    <source>
        <dbReference type="Proteomes" id="UP000287917"/>
    </source>
</evidence>
<protein>
    <recommendedName>
        <fullName evidence="3">Flagellar M-ring C-terminal domain-containing protein</fullName>
    </recommendedName>
</protein>
<evidence type="ECO:0008006" key="3">
    <source>
        <dbReference type="Google" id="ProtNLM"/>
    </source>
</evidence>